<dbReference type="Gene3D" id="1.10.3290.10">
    <property type="entry name" value="Fido-like domain"/>
    <property type="match status" value="2"/>
</dbReference>
<dbReference type="AlphaFoldDB" id="A0ABD2KHR1"/>
<accession>A0ABD2KHR1</accession>
<evidence type="ECO:0000313" key="4">
    <source>
        <dbReference type="Proteomes" id="UP001620626"/>
    </source>
</evidence>
<dbReference type="EMBL" id="JBICBT010000761">
    <property type="protein sequence ID" value="KAL3102373.1"/>
    <property type="molecule type" value="Genomic_DNA"/>
</dbReference>
<comment type="caution">
    <text evidence="3">The sequence shown here is derived from an EMBL/GenBank/DDBJ whole genome shotgun (WGS) entry which is preliminary data.</text>
</comment>
<proteinExistence type="predicted"/>
<feature type="domain" description="Fido" evidence="2">
    <location>
        <begin position="119"/>
        <end position="258"/>
    </location>
</feature>
<dbReference type="SUPFAM" id="SSF140931">
    <property type="entry name" value="Fic-like"/>
    <property type="match status" value="2"/>
</dbReference>
<organism evidence="3 4">
    <name type="scientific">Heterodera trifolii</name>
    <dbReference type="NCBI Taxonomy" id="157864"/>
    <lineage>
        <taxon>Eukaryota</taxon>
        <taxon>Metazoa</taxon>
        <taxon>Ecdysozoa</taxon>
        <taxon>Nematoda</taxon>
        <taxon>Chromadorea</taxon>
        <taxon>Rhabditida</taxon>
        <taxon>Tylenchina</taxon>
        <taxon>Tylenchomorpha</taxon>
        <taxon>Tylenchoidea</taxon>
        <taxon>Heteroderidae</taxon>
        <taxon>Heteroderinae</taxon>
        <taxon>Heterodera</taxon>
    </lineage>
</organism>
<keyword evidence="4" id="KW-1185">Reference proteome</keyword>
<sequence>MAFKMRRLRFLFRCSSSFSYSSHFCPNVCLFIWRLLLLLLCLLRYRQNLFLLLFRIVDFCQLFWSVQKFVGDFFGIIDMVPIISHPSIKLPSSAVAQCEQRGKAYVHPYLDGNGRVCRLVANWILSKARLNMFSVPEKRRDDYNAGLDLTVRARREGHATGLDANINRSGAPDWLRPFIAIIYLQMQNAQQENVYVHPYMDGNGRVCKLVANWILSKGRFRIFSLPERARDEYNAGLGLAVRGRSEGHIEPTNKFFRDNESMLEKIEKMAHQTPPDRCFLMMHSF</sequence>
<protein>
    <recommendedName>
        <fullName evidence="2">Fido domain-containing protein</fullName>
    </recommendedName>
</protein>
<dbReference type="PROSITE" id="PS51459">
    <property type="entry name" value="FIDO"/>
    <property type="match status" value="1"/>
</dbReference>
<evidence type="ECO:0000313" key="3">
    <source>
        <dbReference type="EMBL" id="KAL3102373.1"/>
    </source>
</evidence>
<evidence type="ECO:0000259" key="2">
    <source>
        <dbReference type="PROSITE" id="PS51459"/>
    </source>
</evidence>
<dbReference type="Proteomes" id="UP001620626">
    <property type="component" value="Unassembled WGS sequence"/>
</dbReference>
<dbReference type="PANTHER" id="PTHR13504:SF38">
    <property type="entry name" value="FIDO DOMAIN-CONTAINING PROTEIN"/>
    <property type="match status" value="1"/>
</dbReference>
<gene>
    <name evidence="3" type="ORF">niasHT_024716</name>
</gene>
<dbReference type="InterPro" id="IPR040198">
    <property type="entry name" value="Fido_containing"/>
</dbReference>
<feature type="active site" evidence="1">
    <location>
        <position position="197"/>
    </location>
</feature>
<name>A0ABD2KHR1_9BILA</name>
<dbReference type="InterPro" id="IPR003812">
    <property type="entry name" value="Fido"/>
</dbReference>
<evidence type="ECO:0000256" key="1">
    <source>
        <dbReference type="PIRSR" id="PIRSR640198-1"/>
    </source>
</evidence>
<dbReference type="PANTHER" id="PTHR13504">
    <property type="entry name" value="FIDO DOMAIN-CONTAINING PROTEIN DDB_G0283145"/>
    <property type="match status" value="1"/>
</dbReference>
<reference evidence="3 4" key="1">
    <citation type="submission" date="2024-10" db="EMBL/GenBank/DDBJ databases">
        <authorList>
            <person name="Kim D."/>
        </authorList>
    </citation>
    <scope>NUCLEOTIDE SEQUENCE [LARGE SCALE GENOMIC DNA]</scope>
    <source>
        <strain evidence="3">BH-2024</strain>
    </source>
</reference>
<dbReference type="InterPro" id="IPR036597">
    <property type="entry name" value="Fido-like_dom_sf"/>
</dbReference>